<name>A0A6C0DDX6_9ZZZZ</name>
<proteinExistence type="predicted"/>
<keyword evidence="2" id="KW-0472">Membrane</keyword>
<evidence type="ECO:0000256" key="1">
    <source>
        <dbReference type="SAM" id="MobiDB-lite"/>
    </source>
</evidence>
<protein>
    <submittedName>
        <fullName evidence="3">Uncharacterized protein</fullName>
    </submittedName>
</protein>
<keyword evidence="2" id="KW-0812">Transmembrane</keyword>
<evidence type="ECO:0000256" key="2">
    <source>
        <dbReference type="SAM" id="Phobius"/>
    </source>
</evidence>
<dbReference type="EMBL" id="MN739587">
    <property type="protein sequence ID" value="QHT14611.1"/>
    <property type="molecule type" value="Genomic_DNA"/>
</dbReference>
<accession>A0A6C0DDX6</accession>
<feature type="transmembrane region" description="Helical" evidence="2">
    <location>
        <begin position="26"/>
        <end position="45"/>
    </location>
</feature>
<organism evidence="3">
    <name type="scientific">viral metagenome</name>
    <dbReference type="NCBI Taxonomy" id="1070528"/>
    <lineage>
        <taxon>unclassified sequences</taxon>
        <taxon>metagenomes</taxon>
        <taxon>organismal metagenomes</taxon>
    </lineage>
</organism>
<sequence>MNMKPFPNADKRGVFLSNEQQMMPVWFPWMLVGGIVFIVLSFIGAKYKDKEYRNIQFLQDFISGSILIAFTGVLVPDVFPALSLPSGLPDFPSMSTDDVDLQVGPPRLAGR</sequence>
<feature type="transmembrane region" description="Helical" evidence="2">
    <location>
        <begin position="57"/>
        <end position="75"/>
    </location>
</feature>
<feature type="region of interest" description="Disordered" evidence="1">
    <location>
        <begin position="89"/>
        <end position="111"/>
    </location>
</feature>
<keyword evidence="2" id="KW-1133">Transmembrane helix</keyword>
<dbReference type="AlphaFoldDB" id="A0A6C0DDX6"/>
<reference evidence="3" key="1">
    <citation type="journal article" date="2020" name="Nature">
        <title>Giant virus diversity and host interactions through global metagenomics.</title>
        <authorList>
            <person name="Schulz F."/>
            <person name="Roux S."/>
            <person name="Paez-Espino D."/>
            <person name="Jungbluth S."/>
            <person name="Walsh D.A."/>
            <person name="Denef V.J."/>
            <person name="McMahon K.D."/>
            <person name="Konstantinidis K.T."/>
            <person name="Eloe-Fadrosh E.A."/>
            <person name="Kyrpides N.C."/>
            <person name="Woyke T."/>
        </authorList>
    </citation>
    <scope>NUCLEOTIDE SEQUENCE</scope>
    <source>
        <strain evidence="3">GVMAG-M-3300023174-141</strain>
    </source>
</reference>
<evidence type="ECO:0000313" key="3">
    <source>
        <dbReference type="EMBL" id="QHT14611.1"/>
    </source>
</evidence>